<evidence type="ECO:0000313" key="1">
    <source>
        <dbReference type="EMBL" id="AEP28932.1"/>
    </source>
</evidence>
<dbReference type="KEGG" id="gni:GNIT_0788"/>
<gene>
    <name evidence="1" type="ordered locus">GNIT_0788</name>
</gene>
<dbReference type="EMBL" id="CP003060">
    <property type="protein sequence ID" value="AEP28932.1"/>
    <property type="molecule type" value="Genomic_DNA"/>
</dbReference>
<proteinExistence type="predicted"/>
<organism evidence="1 2">
    <name type="scientific">Glaciecola nitratireducens (strain JCM 12485 / KCTC 12276 / FR1064)</name>
    <dbReference type="NCBI Taxonomy" id="1085623"/>
    <lineage>
        <taxon>Bacteria</taxon>
        <taxon>Pseudomonadati</taxon>
        <taxon>Pseudomonadota</taxon>
        <taxon>Gammaproteobacteria</taxon>
        <taxon>Alteromonadales</taxon>
        <taxon>Alteromonadaceae</taxon>
        <taxon>Brumicola</taxon>
    </lineage>
</organism>
<dbReference type="AlphaFoldDB" id="G4QJ65"/>
<dbReference type="STRING" id="1085623.GNIT_0788"/>
<protein>
    <submittedName>
        <fullName evidence="1">Uncharacterized protein</fullName>
    </submittedName>
</protein>
<dbReference type="HOGENOM" id="CLU_2953997_0_0_6"/>
<evidence type="ECO:0000313" key="2">
    <source>
        <dbReference type="Proteomes" id="UP000009282"/>
    </source>
</evidence>
<accession>G4QJ65</accession>
<dbReference type="Proteomes" id="UP000009282">
    <property type="component" value="Chromosome"/>
</dbReference>
<name>G4QJ65_GLANF</name>
<reference evidence="1 2" key="1">
    <citation type="journal article" date="2011" name="J. Bacteriol.">
        <title>Complete genome sequence of seawater bacterium Glaciecola nitratireducens FR1064T.</title>
        <authorList>
            <person name="Bian F."/>
            <person name="Qin Q.L."/>
            <person name="Xie B.B."/>
            <person name="Shu Y.L."/>
            <person name="Zhang X.Y."/>
            <person name="Yu Y."/>
            <person name="Chen B."/>
            <person name="Chen X.L."/>
            <person name="Zhou B.C."/>
            <person name="Zhang Y.Z."/>
        </authorList>
    </citation>
    <scope>NUCLEOTIDE SEQUENCE [LARGE SCALE GENOMIC DNA]</scope>
    <source>
        <strain evidence="2">JCM 12485 / KCTC 12276 / FR1064</strain>
    </source>
</reference>
<keyword evidence="2" id="KW-1185">Reference proteome</keyword>
<sequence length="59" mass="6793">MHYSQLALTVRVDSVYAEYSKAITFLSIILIQSAEIHWLEFILVQALARVALYSIHVEQ</sequence>